<dbReference type="PANTHER" id="PTHR46268">
    <property type="entry name" value="STRESS RESPONSE PROTEIN NHAX"/>
    <property type="match status" value="1"/>
</dbReference>
<comment type="caution">
    <text evidence="3">The sequence shown here is derived from an EMBL/GenBank/DDBJ whole genome shotgun (WGS) entry which is preliminary data.</text>
</comment>
<dbReference type="Gene3D" id="3.40.50.620">
    <property type="entry name" value="HUPs"/>
    <property type="match status" value="1"/>
</dbReference>
<dbReference type="AlphaFoldDB" id="A0A368VRQ6"/>
<gene>
    <name evidence="3" type="ORF">DFQ14_10734</name>
</gene>
<accession>A0A368VRQ6</accession>
<proteinExistence type="inferred from homology"/>
<name>A0A368VRQ6_9ACTN</name>
<comment type="similarity">
    <text evidence="1">Belongs to the universal stress protein A family.</text>
</comment>
<keyword evidence="4" id="KW-1185">Reference proteome</keyword>
<dbReference type="PANTHER" id="PTHR46268:SF6">
    <property type="entry name" value="UNIVERSAL STRESS PROTEIN UP12"/>
    <property type="match status" value="1"/>
</dbReference>
<dbReference type="CDD" id="cd23659">
    <property type="entry name" value="USP_At3g01520-like"/>
    <property type="match status" value="1"/>
</dbReference>
<dbReference type="InterPro" id="IPR014729">
    <property type="entry name" value="Rossmann-like_a/b/a_fold"/>
</dbReference>
<dbReference type="SUPFAM" id="SSF52402">
    <property type="entry name" value="Adenine nucleotide alpha hydrolases-like"/>
    <property type="match status" value="1"/>
</dbReference>
<sequence>MAPRLPVVVVGVDGSEESEHALRWAAEYTHQLGGVVHVITVWHQPVQFGYRLVQSDADLEDRARKSQEKVVAPVREQFPAVDIRTRLLRGHVVDEFMGLSKQADLLVLGNRGHGAFGGMLLGSAALKLVQHAHCPVTVVR</sequence>
<dbReference type="InterPro" id="IPR006016">
    <property type="entry name" value="UspA"/>
</dbReference>
<evidence type="ECO:0000313" key="4">
    <source>
        <dbReference type="Proteomes" id="UP000253495"/>
    </source>
</evidence>
<dbReference type="InterPro" id="IPR006015">
    <property type="entry name" value="Universal_stress_UspA"/>
</dbReference>
<dbReference type="OrthoDB" id="5244367at2"/>
<protein>
    <submittedName>
        <fullName evidence="3">Nucleotide-binding universal stress UspA family protein</fullName>
    </submittedName>
</protein>
<reference evidence="3 4" key="1">
    <citation type="submission" date="2018-07" db="EMBL/GenBank/DDBJ databases">
        <title>Genomic Encyclopedia of Type Strains, Phase III (KMG-III): the genomes of soil and plant-associated and newly described type strains.</title>
        <authorList>
            <person name="Whitman W."/>
        </authorList>
    </citation>
    <scope>NUCLEOTIDE SEQUENCE [LARGE SCALE GENOMIC DNA]</scope>
    <source>
        <strain evidence="3 4">CECT 8575</strain>
    </source>
</reference>
<dbReference type="EMBL" id="QPJC01000007">
    <property type="protein sequence ID" value="RCW43147.1"/>
    <property type="molecule type" value="Genomic_DNA"/>
</dbReference>
<evidence type="ECO:0000259" key="2">
    <source>
        <dbReference type="Pfam" id="PF00582"/>
    </source>
</evidence>
<dbReference type="PRINTS" id="PR01438">
    <property type="entry name" value="UNVRSLSTRESS"/>
</dbReference>
<evidence type="ECO:0000256" key="1">
    <source>
        <dbReference type="ARBA" id="ARBA00008791"/>
    </source>
</evidence>
<organism evidence="3 4">
    <name type="scientific">Halopolyspora algeriensis</name>
    <dbReference type="NCBI Taxonomy" id="1500506"/>
    <lineage>
        <taxon>Bacteria</taxon>
        <taxon>Bacillati</taxon>
        <taxon>Actinomycetota</taxon>
        <taxon>Actinomycetes</taxon>
        <taxon>Actinomycetes incertae sedis</taxon>
        <taxon>Halopolyspora</taxon>
    </lineage>
</organism>
<dbReference type="Pfam" id="PF00582">
    <property type="entry name" value="Usp"/>
    <property type="match status" value="1"/>
</dbReference>
<feature type="domain" description="UspA" evidence="2">
    <location>
        <begin position="8"/>
        <end position="140"/>
    </location>
</feature>
<dbReference type="RefSeq" id="WP_114453374.1">
    <property type="nucleotide sequence ID" value="NZ_QPJC01000007.1"/>
</dbReference>
<dbReference type="Proteomes" id="UP000253495">
    <property type="component" value="Unassembled WGS sequence"/>
</dbReference>
<evidence type="ECO:0000313" key="3">
    <source>
        <dbReference type="EMBL" id="RCW43147.1"/>
    </source>
</evidence>